<dbReference type="EMBL" id="CP060286">
    <property type="protein sequence ID" value="QNK40443.1"/>
    <property type="molecule type" value="Genomic_DNA"/>
</dbReference>
<reference evidence="2 4" key="2">
    <citation type="submission" date="2020-08" db="EMBL/GenBank/DDBJ databases">
        <title>The isolate Caproiciproducens sp. 7D4C2 produces n-caproate at mildly acidic conditions from hexoses: genome and rBOX comparison with related strains and chain-elongating bacteria.</title>
        <authorList>
            <person name="Esquivel-Elizondo S."/>
            <person name="Bagci C."/>
            <person name="Temovska M."/>
            <person name="Jeon B.S."/>
            <person name="Bessarab I."/>
            <person name="Williams R.B.H."/>
            <person name="Huson D.H."/>
            <person name="Angenent L.T."/>
        </authorList>
    </citation>
    <scope>NUCLEOTIDE SEQUENCE [LARGE SCALE GENOMIC DNA]</scope>
    <source>
        <strain evidence="2 4">7D4C2</strain>
    </source>
</reference>
<organism evidence="1 3">
    <name type="scientific">Caproicibacter fermentans</name>
    <dbReference type="NCBI Taxonomy" id="2576756"/>
    <lineage>
        <taxon>Bacteria</taxon>
        <taxon>Bacillati</taxon>
        <taxon>Bacillota</taxon>
        <taxon>Clostridia</taxon>
        <taxon>Eubacteriales</taxon>
        <taxon>Acutalibacteraceae</taxon>
        <taxon>Caproicibacter</taxon>
    </lineage>
</organism>
<dbReference type="KEGG" id="cfem:HCR03_17635"/>
<reference evidence="1 3" key="1">
    <citation type="submission" date="2019-09" db="EMBL/GenBank/DDBJ databases">
        <title>Genome sequence of Clostridium sp. EA1.</title>
        <authorList>
            <person name="Poehlein A."/>
            <person name="Bengelsdorf F.R."/>
            <person name="Daniel R."/>
        </authorList>
    </citation>
    <scope>NUCLEOTIDE SEQUENCE [LARGE SCALE GENOMIC DNA]</scope>
    <source>
        <strain evidence="1 3">EA1</strain>
    </source>
</reference>
<dbReference type="AlphaFoldDB" id="A0A6N8HVH9"/>
<sequence length="111" mass="12792">MEKTTAETDPMQPKPEKKRLLKFLEAAVGHFRVGEDNEGMDSFLNAMEELEHAVETDRLSREPQIDLNRLLLPLQRLYLSMRNRDITGLTDLLEDTLIPLTNEWRKGGGEI</sequence>
<gene>
    <name evidence="1" type="ORF">CAFE_03540</name>
    <name evidence="2" type="ORF">HCR03_17635</name>
</gene>
<evidence type="ECO:0000313" key="3">
    <source>
        <dbReference type="Proteomes" id="UP000469440"/>
    </source>
</evidence>
<evidence type="ECO:0000313" key="2">
    <source>
        <dbReference type="EMBL" id="QNK40443.1"/>
    </source>
</evidence>
<protein>
    <submittedName>
        <fullName evidence="1">Uncharacterized protein</fullName>
    </submittedName>
</protein>
<name>A0A6N8HVH9_9FIRM</name>
<accession>A0A6N8HVH9</accession>
<keyword evidence="3" id="KW-1185">Reference proteome</keyword>
<accession>A0A7G8TA02</accession>
<dbReference type="Proteomes" id="UP000515909">
    <property type="component" value="Chromosome"/>
</dbReference>
<evidence type="ECO:0000313" key="4">
    <source>
        <dbReference type="Proteomes" id="UP000515909"/>
    </source>
</evidence>
<dbReference type="EMBL" id="VWXL01000012">
    <property type="protein sequence ID" value="MVB09689.1"/>
    <property type="molecule type" value="Genomic_DNA"/>
</dbReference>
<dbReference type="RefSeq" id="WP_139104012.1">
    <property type="nucleotide sequence ID" value="NZ_CP060286.1"/>
</dbReference>
<evidence type="ECO:0000313" key="1">
    <source>
        <dbReference type="EMBL" id="MVB09689.1"/>
    </source>
</evidence>
<proteinExistence type="predicted"/>
<dbReference type="Proteomes" id="UP000469440">
    <property type="component" value="Unassembled WGS sequence"/>
</dbReference>